<dbReference type="Proteomes" id="UP000594923">
    <property type="component" value="Chromosome"/>
</dbReference>
<reference evidence="1 2" key="1">
    <citation type="submission" date="2020-10" db="EMBL/GenBank/DDBJ databases">
        <title>High quality whole genome sequence of Pseudomonas poae PMA22.</title>
        <authorList>
            <person name="Hernandez J.G."/>
            <person name="Rodriguez P."/>
            <person name="Cuevas C."/>
            <person name="de la Calle F."/>
            <person name="Galan B."/>
            <person name="Garcia J.L."/>
        </authorList>
    </citation>
    <scope>NUCLEOTIDE SEQUENCE [LARGE SCALE GENOMIC DNA]</scope>
    <source>
        <strain evidence="1 2">PMA22</strain>
    </source>
</reference>
<evidence type="ECO:0008006" key="3">
    <source>
        <dbReference type="Google" id="ProtNLM"/>
    </source>
</evidence>
<gene>
    <name evidence="1" type="ORF">IMF22_05370</name>
</gene>
<sequence length="82" mass="8658">MSEEQRVITPFELGVCAAMKVIGTAIANLDVAGRTKVADAAKSLIEAMPADKTIIKDRSAHHLALESLISGLLPEPSQKSSD</sequence>
<evidence type="ECO:0000313" key="1">
    <source>
        <dbReference type="EMBL" id="QOQ76488.1"/>
    </source>
</evidence>
<accession>A0A7M1KL05</accession>
<protein>
    <recommendedName>
        <fullName evidence="3">DUF3077 domain-containing protein</fullName>
    </recommendedName>
</protein>
<organism evidence="1 2">
    <name type="scientific">Pseudomonas poae</name>
    <dbReference type="NCBI Taxonomy" id="200451"/>
    <lineage>
        <taxon>Bacteria</taxon>
        <taxon>Pseudomonadati</taxon>
        <taxon>Pseudomonadota</taxon>
        <taxon>Gammaproteobacteria</taxon>
        <taxon>Pseudomonadales</taxon>
        <taxon>Pseudomonadaceae</taxon>
        <taxon>Pseudomonas</taxon>
    </lineage>
</organism>
<name>A0A7M1KL05_9PSED</name>
<proteinExistence type="predicted"/>
<dbReference type="EMBL" id="CP063073">
    <property type="protein sequence ID" value="QOQ76488.1"/>
    <property type="molecule type" value="Genomic_DNA"/>
</dbReference>
<evidence type="ECO:0000313" key="2">
    <source>
        <dbReference type="Proteomes" id="UP000594923"/>
    </source>
</evidence>
<dbReference type="RefSeq" id="WP_197627490.1">
    <property type="nucleotide sequence ID" value="NZ_CP063073.1"/>
</dbReference>
<dbReference type="AlphaFoldDB" id="A0A7M1KL05"/>